<protein>
    <submittedName>
        <fullName evidence="3">Uncharacterized protein</fullName>
    </submittedName>
</protein>
<keyword evidence="2" id="KW-0472">Membrane</keyword>
<evidence type="ECO:0000256" key="2">
    <source>
        <dbReference type="SAM" id="Phobius"/>
    </source>
</evidence>
<organism evidence="3 4">
    <name type="scientific">Diplogelasinospora grovesii</name>
    <dbReference type="NCBI Taxonomy" id="303347"/>
    <lineage>
        <taxon>Eukaryota</taxon>
        <taxon>Fungi</taxon>
        <taxon>Dikarya</taxon>
        <taxon>Ascomycota</taxon>
        <taxon>Pezizomycotina</taxon>
        <taxon>Sordariomycetes</taxon>
        <taxon>Sordariomycetidae</taxon>
        <taxon>Sordariales</taxon>
        <taxon>Diplogelasinosporaceae</taxon>
        <taxon>Diplogelasinospora</taxon>
    </lineage>
</organism>
<evidence type="ECO:0000256" key="1">
    <source>
        <dbReference type="SAM" id="MobiDB-lite"/>
    </source>
</evidence>
<keyword evidence="2" id="KW-1133">Transmembrane helix</keyword>
<name>A0AAN6MYA2_9PEZI</name>
<sequence>MAPMLQTLNNLEPLLEPTILEPTKTSLLLELRQATVTVAPTSTTSITAPTITVVSQGDGGNDPTSAQTLTGGAIAGIVIGSIAGFLLLVWILRSCTNLGAPKEQVPGNRGGAWYDGVRAERHPPRSRSRHSHRSSGGHGHSHSHSRRRSVSEVREVRPVAVIRGSSPRAPPYAYGRDERRRSRSRESRGSRY</sequence>
<feature type="region of interest" description="Disordered" evidence="1">
    <location>
        <begin position="100"/>
        <end position="192"/>
    </location>
</feature>
<feature type="transmembrane region" description="Helical" evidence="2">
    <location>
        <begin position="73"/>
        <end position="92"/>
    </location>
</feature>
<reference evidence="4" key="1">
    <citation type="journal article" date="2023" name="Mol. Phylogenet. Evol.">
        <title>Genome-scale phylogeny and comparative genomics of the fungal order Sordariales.</title>
        <authorList>
            <person name="Hensen N."/>
            <person name="Bonometti L."/>
            <person name="Westerberg I."/>
            <person name="Brannstrom I.O."/>
            <person name="Guillou S."/>
            <person name="Cros-Aarteil S."/>
            <person name="Calhoun S."/>
            <person name="Haridas S."/>
            <person name="Kuo A."/>
            <person name="Mondo S."/>
            <person name="Pangilinan J."/>
            <person name="Riley R."/>
            <person name="LaButti K."/>
            <person name="Andreopoulos B."/>
            <person name="Lipzen A."/>
            <person name="Chen C."/>
            <person name="Yan M."/>
            <person name="Daum C."/>
            <person name="Ng V."/>
            <person name="Clum A."/>
            <person name="Steindorff A."/>
            <person name="Ohm R.A."/>
            <person name="Martin F."/>
            <person name="Silar P."/>
            <person name="Natvig D.O."/>
            <person name="Lalanne C."/>
            <person name="Gautier V."/>
            <person name="Ament-Velasquez S.L."/>
            <person name="Kruys A."/>
            <person name="Hutchinson M.I."/>
            <person name="Powell A.J."/>
            <person name="Barry K."/>
            <person name="Miller A.N."/>
            <person name="Grigoriev I.V."/>
            <person name="Debuchy R."/>
            <person name="Gladieux P."/>
            <person name="Hiltunen Thoren M."/>
            <person name="Johannesson H."/>
        </authorList>
    </citation>
    <scope>NUCLEOTIDE SEQUENCE [LARGE SCALE GENOMIC DNA]</scope>
    <source>
        <strain evidence="4">CBS 340.73</strain>
    </source>
</reference>
<evidence type="ECO:0000313" key="3">
    <source>
        <dbReference type="EMBL" id="KAK3935740.1"/>
    </source>
</evidence>
<keyword evidence="2" id="KW-0812">Transmembrane</keyword>
<gene>
    <name evidence="3" type="ORF">QBC46DRAFT_396759</name>
</gene>
<dbReference type="EMBL" id="MU853909">
    <property type="protein sequence ID" value="KAK3935740.1"/>
    <property type="molecule type" value="Genomic_DNA"/>
</dbReference>
<feature type="compositionally biased region" description="Basic residues" evidence="1">
    <location>
        <begin position="124"/>
        <end position="148"/>
    </location>
</feature>
<keyword evidence="4" id="KW-1185">Reference proteome</keyword>
<accession>A0AAN6MYA2</accession>
<feature type="compositionally biased region" description="Basic and acidic residues" evidence="1">
    <location>
        <begin position="175"/>
        <end position="192"/>
    </location>
</feature>
<comment type="caution">
    <text evidence="3">The sequence shown here is derived from an EMBL/GenBank/DDBJ whole genome shotgun (WGS) entry which is preliminary data.</text>
</comment>
<proteinExistence type="predicted"/>
<evidence type="ECO:0000313" key="4">
    <source>
        <dbReference type="Proteomes" id="UP001303473"/>
    </source>
</evidence>
<dbReference type="AlphaFoldDB" id="A0AAN6MYA2"/>
<dbReference type="Proteomes" id="UP001303473">
    <property type="component" value="Unassembled WGS sequence"/>
</dbReference>